<evidence type="ECO:0000259" key="5">
    <source>
        <dbReference type="PROSITE" id="PS50994"/>
    </source>
</evidence>
<dbReference type="InterPro" id="IPR039537">
    <property type="entry name" value="Retrotran_Ty1/copia-like"/>
</dbReference>
<sequence length="966" mass="109917">MIDSQMDEMIKERIALKEQVDSLEQNLCKQIKEKECLLQTFTVFKNKSKEKEDKYMENKNDLEKIKELDNILFKVGQSAQTVHMLTKSQAFYDNIHKQALGYQNPFHLKKAQRIKPTLYDGIVISDKHVTMSVIDDEKTLILEEESRSRMSEKEKDLEAIKQNISHKPTDYEKLNRLTEDFGKAPKELPKISLVNESLKKLKFHLTKFDNVVKIRTTPNARIEGERGFEHTKAIFNNEIIPFLKSLKDIFNVFDRDVLNEIMEVQTVFDQIDVAVQQSSVNKQCLEIAKKELLLENDRLLQKIMSQDVLLTVINSMSLIGDTMNKDGNTKESCNLEAEILKSQNAFYDLLKRMFKLDLEPLAPKLLQNKEAHIDYLKYTQEQADILRRIELLVYVRDTCPNAINLSAKKVAVTPKRKVKKVRFAEPLTSSSNIKQVDLSKTSDSNTPVLSPTGLKCSNSNYRSKPTSNKMNDRISQKPSRNIKNKLGAQHRKVNKNNRVVEPIHNVDVKESQLNANSELICATFKKSMFDGVHDLCILDFVKNVNSRAKSFGNSYPLTRITLANVVPPKKTTSHSVETQKPELKVYSRKPKNVKNVGSSKKAKIVESMNANHSKLNHTWGSNAIDILLSSSLVMTGVDLISGSRDTNLYTISLDDMLKTSPIYLLSKASKTKSWLSHHRLSHHNFGTLNKLAKDGLARDNGTEFVNQTLREFYENVGISHQTSVARTHQQNGIVERRNWTLVEAALPVTVAPRVVDLADSPLSTLIDQDAPSINRVMLIKLKQTYKVTTDEFGGVLKNKARLVSQGFRQEEGIDFEESFTLVPRIEAIRIFVANAAHKNMTIFQMDVKTAFLNDELKEEVYVSQLEGFVDQDNPSHVYKLKKALYGLKQAPRACDSVDTPMVEKSKLDEDLQGKPVDATLYRGMIRSLMYLTSNRLDLIYAVCLCARYQAKPTEKHLNALDGSFDT</sequence>
<dbReference type="EMBL" id="BKCJ010005526">
    <property type="protein sequence ID" value="GEU67227.1"/>
    <property type="molecule type" value="Genomic_DNA"/>
</dbReference>
<dbReference type="Pfam" id="PF07727">
    <property type="entry name" value="RVT_2"/>
    <property type="match status" value="1"/>
</dbReference>
<keyword evidence="3" id="KW-0175">Coiled coil</keyword>
<evidence type="ECO:0000256" key="3">
    <source>
        <dbReference type="SAM" id="Coils"/>
    </source>
</evidence>
<dbReference type="GO" id="GO:0015074">
    <property type="term" value="P:DNA integration"/>
    <property type="evidence" value="ECO:0007669"/>
    <property type="project" value="InterPro"/>
</dbReference>
<dbReference type="SUPFAM" id="SSF53098">
    <property type="entry name" value="Ribonuclease H-like"/>
    <property type="match status" value="1"/>
</dbReference>
<reference evidence="6" key="1">
    <citation type="journal article" date="2019" name="Sci. Rep.">
        <title>Draft genome of Tanacetum cinerariifolium, the natural source of mosquito coil.</title>
        <authorList>
            <person name="Yamashiro T."/>
            <person name="Shiraishi A."/>
            <person name="Satake H."/>
            <person name="Nakayama K."/>
        </authorList>
    </citation>
    <scope>NUCLEOTIDE SEQUENCE</scope>
</reference>
<dbReference type="GO" id="GO:0016787">
    <property type="term" value="F:hydrolase activity"/>
    <property type="evidence" value="ECO:0007669"/>
    <property type="project" value="UniProtKB-KW"/>
</dbReference>
<gene>
    <name evidence="6" type="ORF">Tci_039205</name>
</gene>
<dbReference type="PROSITE" id="PS50994">
    <property type="entry name" value="INTEGRASE"/>
    <property type="match status" value="1"/>
</dbReference>
<evidence type="ECO:0000256" key="2">
    <source>
        <dbReference type="ARBA" id="ARBA00022801"/>
    </source>
</evidence>
<feature type="domain" description="Integrase catalytic" evidence="5">
    <location>
        <begin position="610"/>
        <end position="796"/>
    </location>
</feature>
<protein>
    <submittedName>
        <fullName evidence="6">Retrovirus-related Pol polyprotein from transposon TNT 1-94</fullName>
    </submittedName>
</protein>
<dbReference type="GO" id="GO:0003676">
    <property type="term" value="F:nucleic acid binding"/>
    <property type="evidence" value="ECO:0007669"/>
    <property type="project" value="InterPro"/>
</dbReference>
<evidence type="ECO:0000313" key="6">
    <source>
        <dbReference type="EMBL" id="GEU67227.1"/>
    </source>
</evidence>
<organism evidence="6">
    <name type="scientific">Tanacetum cinerariifolium</name>
    <name type="common">Dalmatian daisy</name>
    <name type="synonym">Chrysanthemum cinerariifolium</name>
    <dbReference type="NCBI Taxonomy" id="118510"/>
    <lineage>
        <taxon>Eukaryota</taxon>
        <taxon>Viridiplantae</taxon>
        <taxon>Streptophyta</taxon>
        <taxon>Embryophyta</taxon>
        <taxon>Tracheophyta</taxon>
        <taxon>Spermatophyta</taxon>
        <taxon>Magnoliopsida</taxon>
        <taxon>eudicotyledons</taxon>
        <taxon>Gunneridae</taxon>
        <taxon>Pentapetalae</taxon>
        <taxon>asterids</taxon>
        <taxon>campanulids</taxon>
        <taxon>Asterales</taxon>
        <taxon>Asteraceae</taxon>
        <taxon>Asteroideae</taxon>
        <taxon>Anthemideae</taxon>
        <taxon>Anthemidinae</taxon>
        <taxon>Tanacetum</taxon>
    </lineage>
</organism>
<accession>A0A6L2M1Y6</accession>
<dbReference type="GO" id="GO:0046872">
    <property type="term" value="F:metal ion binding"/>
    <property type="evidence" value="ECO:0007669"/>
    <property type="project" value="UniProtKB-KW"/>
</dbReference>
<keyword evidence="2" id="KW-0378">Hydrolase</keyword>
<keyword evidence="1" id="KW-0479">Metal-binding</keyword>
<feature type="region of interest" description="Disordered" evidence="4">
    <location>
        <begin position="435"/>
        <end position="475"/>
    </location>
</feature>
<proteinExistence type="predicted"/>
<dbReference type="PANTHER" id="PTHR42648:SF31">
    <property type="entry name" value="RNA-DIRECTED DNA POLYMERASE"/>
    <property type="match status" value="1"/>
</dbReference>
<name>A0A6L2M1Y6_TANCI</name>
<dbReference type="Gene3D" id="3.30.420.10">
    <property type="entry name" value="Ribonuclease H-like superfamily/Ribonuclease H"/>
    <property type="match status" value="1"/>
</dbReference>
<dbReference type="InterPro" id="IPR036397">
    <property type="entry name" value="RNaseH_sf"/>
</dbReference>
<comment type="caution">
    <text evidence="6">The sequence shown here is derived from an EMBL/GenBank/DDBJ whole genome shotgun (WGS) entry which is preliminary data.</text>
</comment>
<dbReference type="PANTHER" id="PTHR42648">
    <property type="entry name" value="TRANSPOSASE, PUTATIVE-RELATED"/>
    <property type="match status" value="1"/>
</dbReference>
<dbReference type="InterPro" id="IPR043502">
    <property type="entry name" value="DNA/RNA_pol_sf"/>
</dbReference>
<dbReference type="InterPro" id="IPR001584">
    <property type="entry name" value="Integrase_cat-core"/>
</dbReference>
<dbReference type="SUPFAM" id="SSF56672">
    <property type="entry name" value="DNA/RNA polymerases"/>
    <property type="match status" value="1"/>
</dbReference>
<evidence type="ECO:0000256" key="4">
    <source>
        <dbReference type="SAM" id="MobiDB-lite"/>
    </source>
</evidence>
<feature type="coiled-coil region" evidence="3">
    <location>
        <begin position="6"/>
        <end position="68"/>
    </location>
</feature>
<dbReference type="AlphaFoldDB" id="A0A6L2M1Y6"/>
<dbReference type="InterPro" id="IPR013103">
    <property type="entry name" value="RVT_2"/>
</dbReference>
<evidence type="ECO:0000256" key="1">
    <source>
        <dbReference type="ARBA" id="ARBA00022723"/>
    </source>
</evidence>
<dbReference type="InterPro" id="IPR012337">
    <property type="entry name" value="RNaseH-like_sf"/>
</dbReference>
<feature type="compositionally biased region" description="Polar residues" evidence="4">
    <location>
        <begin position="435"/>
        <end position="469"/>
    </location>
</feature>